<evidence type="ECO:0000256" key="4">
    <source>
        <dbReference type="PROSITE-ProRule" id="PRU00335"/>
    </source>
</evidence>
<dbReference type="InterPro" id="IPR009057">
    <property type="entry name" value="Homeodomain-like_sf"/>
</dbReference>
<keyword evidence="8" id="KW-1185">Reference proteome</keyword>
<comment type="caution">
    <text evidence="7">The sequence shown here is derived from an EMBL/GenBank/DDBJ whole genome shotgun (WGS) entry which is preliminary data.</text>
</comment>
<dbReference type="Pfam" id="PF14246">
    <property type="entry name" value="TetR_C_7"/>
    <property type="match status" value="1"/>
</dbReference>
<dbReference type="InterPro" id="IPR001647">
    <property type="entry name" value="HTH_TetR"/>
</dbReference>
<evidence type="ECO:0000256" key="1">
    <source>
        <dbReference type="ARBA" id="ARBA00023015"/>
    </source>
</evidence>
<evidence type="ECO:0000259" key="6">
    <source>
        <dbReference type="PROSITE" id="PS50977"/>
    </source>
</evidence>
<evidence type="ECO:0000256" key="3">
    <source>
        <dbReference type="ARBA" id="ARBA00023163"/>
    </source>
</evidence>
<dbReference type="PROSITE" id="PS50977">
    <property type="entry name" value="HTH_TETR_2"/>
    <property type="match status" value="1"/>
</dbReference>
<feature type="region of interest" description="Disordered" evidence="5">
    <location>
        <begin position="1"/>
        <end position="23"/>
    </location>
</feature>
<dbReference type="STRING" id="391625.PPSIR1_37244"/>
<dbReference type="InterPro" id="IPR036271">
    <property type="entry name" value="Tet_transcr_reg_TetR-rel_C_sf"/>
</dbReference>
<dbReference type="GO" id="GO:0000976">
    <property type="term" value="F:transcription cis-regulatory region binding"/>
    <property type="evidence" value="ECO:0007669"/>
    <property type="project" value="TreeGrafter"/>
</dbReference>
<keyword evidence="1" id="KW-0805">Transcription regulation</keyword>
<dbReference type="InterPro" id="IPR023772">
    <property type="entry name" value="DNA-bd_HTH_TetR-type_CS"/>
</dbReference>
<keyword evidence="3" id="KW-0804">Transcription</keyword>
<dbReference type="EMBL" id="ABCS01000009">
    <property type="protein sequence ID" value="EDM80660.1"/>
    <property type="molecule type" value="Genomic_DNA"/>
</dbReference>
<feature type="domain" description="HTH tetR-type" evidence="6">
    <location>
        <begin position="22"/>
        <end position="82"/>
    </location>
</feature>
<reference evidence="7 8" key="1">
    <citation type="submission" date="2007-06" db="EMBL/GenBank/DDBJ databases">
        <authorList>
            <person name="Shimkets L."/>
            <person name="Ferriera S."/>
            <person name="Johnson J."/>
            <person name="Kravitz S."/>
            <person name="Beeson K."/>
            <person name="Sutton G."/>
            <person name="Rogers Y.-H."/>
            <person name="Friedman R."/>
            <person name="Frazier M."/>
            <person name="Venter J.C."/>
        </authorList>
    </citation>
    <scope>NUCLEOTIDE SEQUENCE [LARGE SCALE GENOMIC DNA]</scope>
    <source>
        <strain evidence="7 8">SIR-1</strain>
    </source>
</reference>
<dbReference type="SUPFAM" id="SSF48498">
    <property type="entry name" value="Tetracyclin repressor-like, C-terminal domain"/>
    <property type="match status" value="1"/>
</dbReference>
<dbReference type="GO" id="GO:0003700">
    <property type="term" value="F:DNA-binding transcription factor activity"/>
    <property type="evidence" value="ECO:0007669"/>
    <property type="project" value="TreeGrafter"/>
</dbReference>
<proteinExistence type="predicted"/>
<evidence type="ECO:0000313" key="8">
    <source>
        <dbReference type="Proteomes" id="UP000005801"/>
    </source>
</evidence>
<dbReference type="PANTHER" id="PTHR30055">
    <property type="entry name" value="HTH-TYPE TRANSCRIPTIONAL REGULATOR RUTR"/>
    <property type="match status" value="1"/>
</dbReference>
<organism evidence="7 8">
    <name type="scientific">Plesiocystis pacifica SIR-1</name>
    <dbReference type="NCBI Taxonomy" id="391625"/>
    <lineage>
        <taxon>Bacteria</taxon>
        <taxon>Pseudomonadati</taxon>
        <taxon>Myxococcota</taxon>
        <taxon>Polyangia</taxon>
        <taxon>Nannocystales</taxon>
        <taxon>Nannocystaceae</taxon>
        <taxon>Plesiocystis</taxon>
    </lineage>
</organism>
<accession>A6G0L4</accession>
<sequence>MTDSQSVELGAGHADPAEPKKVSRRRQILATAKRLFLERGFEQTSVSAIVREVGVAQGTFYLYFKGKQALLPYLRGEVLQHYLAAFDESATDRSQPADVRLARGLARIHATMAEHVPMVRVLRQASSSEEVERIWSEGRETLSRPLTQLLAEGRTDGSFSLDDPHMAAHLALALLDDLLFESLVWQRPAPPAQTLAHATRFLLRGLGSSPARVDELVPLPASSQPTTASP</sequence>
<dbReference type="PRINTS" id="PR00455">
    <property type="entry name" value="HTHTETR"/>
</dbReference>
<dbReference type="Gene3D" id="1.10.357.10">
    <property type="entry name" value="Tetracycline Repressor, domain 2"/>
    <property type="match status" value="1"/>
</dbReference>
<dbReference type="PROSITE" id="PS01081">
    <property type="entry name" value="HTH_TETR_1"/>
    <property type="match status" value="1"/>
</dbReference>
<dbReference type="FunFam" id="1.10.10.60:FF:000141">
    <property type="entry name" value="TetR family transcriptional regulator"/>
    <property type="match status" value="1"/>
</dbReference>
<evidence type="ECO:0000313" key="7">
    <source>
        <dbReference type="EMBL" id="EDM80660.1"/>
    </source>
</evidence>
<keyword evidence="2 4" id="KW-0238">DNA-binding</keyword>
<protein>
    <submittedName>
        <fullName evidence="7">Transcriptional regulator (TetR/AcrR family) protein</fullName>
    </submittedName>
</protein>
<dbReference type="OrthoDB" id="5365491at2"/>
<dbReference type="AlphaFoldDB" id="A6G0L4"/>
<gene>
    <name evidence="7" type="ORF">PPSIR1_37244</name>
</gene>
<dbReference type="SUPFAM" id="SSF46689">
    <property type="entry name" value="Homeodomain-like"/>
    <property type="match status" value="1"/>
</dbReference>
<dbReference type="Proteomes" id="UP000005801">
    <property type="component" value="Unassembled WGS sequence"/>
</dbReference>
<dbReference type="eggNOG" id="COG1309">
    <property type="taxonomic scope" value="Bacteria"/>
</dbReference>
<evidence type="ECO:0000256" key="2">
    <source>
        <dbReference type="ARBA" id="ARBA00023125"/>
    </source>
</evidence>
<feature type="DNA-binding region" description="H-T-H motif" evidence="4">
    <location>
        <begin position="45"/>
        <end position="64"/>
    </location>
</feature>
<evidence type="ECO:0000256" key="5">
    <source>
        <dbReference type="SAM" id="MobiDB-lite"/>
    </source>
</evidence>
<dbReference type="Pfam" id="PF00440">
    <property type="entry name" value="TetR_N"/>
    <property type="match status" value="1"/>
</dbReference>
<dbReference type="PANTHER" id="PTHR30055:SF234">
    <property type="entry name" value="HTH-TYPE TRANSCRIPTIONAL REGULATOR BETI"/>
    <property type="match status" value="1"/>
</dbReference>
<dbReference type="InterPro" id="IPR050109">
    <property type="entry name" value="HTH-type_TetR-like_transc_reg"/>
</dbReference>
<name>A6G0L4_9BACT</name>
<dbReference type="RefSeq" id="WP_006970263.1">
    <property type="nucleotide sequence ID" value="NZ_ABCS01000009.1"/>
</dbReference>
<dbReference type="InterPro" id="IPR039536">
    <property type="entry name" value="TetR_C_Proteobacteria"/>
</dbReference>